<sequence length="111" mass="13414">LRFILKCSYEILIIKKDIISSYISKNYCISKSKFKNLNKKFEISNLEKIYFKEYPIWAIVRGVKYEENPYFKLHFKLKDGEQFDFGLMLNNNEAKEILREVKEFLNINKLT</sequence>
<proteinExistence type="predicted"/>
<feature type="non-terminal residue" evidence="1">
    <location>
        <position position="1"/>
    </location>
</feature>
<dbReference type="Proteomes" id="UP000005809">
    <property type="component" value="Unassembled WGS sequence"/>
</dbReference>
<comment type="caution">
    <text evidence="1">The sequence shown here is derived from an EMBL/GenBank/DDBJ whole genome shotgun (WGS) entry which is preliminary data.</text>
</comment>
<organism evidence="1 2">
    <name type="scientific">Fusobacterium periodonticum D10</name>
    <dbReference type="NCBI Taxonomy" id="620833"/>
    <lineage>
        <taxon>Bacteria</taxon>
        <taxon>Fusobacteriati</taxon>
        <taxon>Fusobacteriota</taxon>
        <taxon>Fusobacteriia</taxon>
        <taxon>Fusobacteriales</taxon>
        <taxon>Fusobacteriaceae</taxon>
        <taxon>Fusobacterium</taxon>
    </lineage>
</organism>
<evidence type="ECO:0000313" key="2">
    <source>
        <dbReference type="Proteomes" id="UP000005809"/>
    </source>
</evidence>
<dbReference type="HOGENOM" id="CLU_2163691_0_0_0"/>
<reference evidence="1 2" key="1">
    <citation type="submission" date="2012-05" db="EMBL/GenBank/DDBJ databases">
        <title>The Genome Sequence of Fusobacterium periodontium Oral Taxon 201 Strain D10.</title>
        <authorList>
            <consortium name="The Broad Institute Genome Sequencing Platform"/>
            <consortium name="The Broad Institute Genome Sequencing Center for Infectious Disease"/>
            <person name="Earl A."/>
            <person name="Ward D."/>
            <person name="Feldgarden M."/>
            <person name="Gevers D."/>
            <person name="Strauss J."/>
            <person name="Sibley C."/>
            <person name="White A."/>
            <person name="Ambrose C.E."/>
            <person name="Allen-Vercoe E."/>
            <person name="Walker B."/>
            <person name="Young S.K."/>
            <person name="Zeng Q."/>
            <person name="Gargeya S."/>
            <person name="Fitzgerald M."/>
            <person name="Haas B."/>
            <person name="Abouelleil A."/>
            <person name="Alvarado L."/>
            <person name="Arachchi H.M."/>
            <person name="Berlin A.M."/>
            <person name="Chapman S.B."/>
            <person name="Goldberg J."/>
            <person name="Griggs A."/>
            <person name="Gujja S."/>
            <person name="Hansen M."/>
            <person name="Howarth C."/>
            <person name="Imamovic A."/>
            <person name="Larimer J."/>
            <person name="McCowan C."/>
            <person name="Montmayeur A."/>
            <person name="Murphy C."/>
            <person name="Neiman D."/>
            <person name="Pearson M."/>
            <person name="Priest M."/>
            <person name="Roberts A."/>
            <person name="Saif S."/>
            <person name="Shea T."/>
            <person name="Sisk P."/>
            <person name="Sykes S."/>
            <person name="Wortman J."/>
            <person name="Nusbaum C."/>
            <person name="Birren B."/>
        </authorList>
    </citation>
    <scope>NUCLEOTIDE SEQUENCE [LARGE SCALE GENOMIC DNA]</scope>
    <source>
        <strain evidence="1 2">D10</strain>
    </source>
</reference>
<dbReference type="AlphaFoldDB" id="K1GEA4"/>
<name>K1GEA4_9FUSO</name>
<dbReference type="PATRIC" id="fig|620833.3.peg.2177"/>
<accession>K1GEA4</accession>
<gene>
    <name evidence="1" type="ORF">FPOG_01633</name>
</gene>
<evidence type="ECO:0000313" key="1">
    <source>
        <dbReference type="EMBL" id="EKA92484.1"/>
    </source>
</evidence>
<dbReference type="EMBL" id="ACIF01000351">
    <property type="protein sequence ID" value="EKA92484.1"/>
    <property type="molecule type" value="Genomic_DNA"/>
</dbReference>
<protein>
    <submittedName>
        <fullName evidence="1">Uncharacterized protein</fullName>
    </submittedName>
</protein>